<feature type="region of interest" description="Disordered" evidence="2">
    <location>
        <begin position="191"/>
        <end position="619"/>
    </location>
</feature>
<dbReference type="AlphaFoldDB" id="A0AAD7U869"/>
<dbReference type="SUPFAM" id="SSF47459">
    <property type="entry name" value="HLH, helix-loop-helix DNA-binding domain"/>
    <property type="match status" value="1"/>
</dbReference>
<dbReference type="InterPro" id="IPR000014">
    <property type="entry name" value="PAS"/>
</dbReference>
<evidence type="ECO:0000256" key="1">
    <source>
        <dbReference type="SAM" id="Coils"/>
    </source>
</evidence>
<feature type="compositionally biased region" description="Basic and acidic residues" evidence="2">
    <location>
        <begin position="110"/>
        <end position="126"/>
    </location>
</feature>
<feature type="coiled-coil region" evidence="1">
    <location>
        <begin position="651"/>
        <end position="678"/>
    </location>
</feature>
<keyword evidence="1" id="KW-0175">Coiled coil</keyword>
<comment type="caution">
    <text evidence="5">The sequence shown here is derived from an EMBL/GenBank/DDBJ whole genome shotgun (WGS) entry which is preliminary data.</text>
</comment>
<dbReference type="PROSITE" id="PS50112">
    <property type="entry name" value="PAS"/>
    <property type="match status" value="1"/>
</dbReference>
<feature type="domain" description="PAS" evidence="3">
    <location>
        <begin position="919"/>
        <end position="972"/>
    </location>
</feature>
<dbReference type="InterPro" id="IPR011598">
    <property type="entry name" value="bHLH_dom"/>
</dbReference>
<dbReference type="InterPro" id="IPR036638">
    <property type="entry name" value="HLH_DNA-bd_sf"/>
</dbReference>
<dbReference type="SMART" id="SM00091">
    <property type="entry name" value="PAS"/>
    <property type="match status" value="1"/>
</dbReference>
<evidence type="ECO:0000259" key="4">
    <source>
        <dbReference type="PROSITE" id="PS50888"/>
    </source>
</evidence>
<dbReference type="Proteomes" id="UP001230188">
    <property type="component" value="Unassembled WGS sequence"/>
</dbReference>
<dbReference type="SMART" id="SM00353">
    <property type="entry name" value="HLH"/>
    <property type="match status" value="1"/>
</dbReference>
<feature type="compositionally biased region" description="Polar residues" evidence="2">
    <location>
        <begin position="451"/>
        <end position="466"/>
    </location>
</feature>
<evidence type="ECO:0000313" key="5">
    <source>
        <dbReference type="EMBL" id="KAJ8599991.1"/>
    </source>
</evidence>
<dbReference type="PROSITE" id="PS50888">
    <property type="entry name" value="BHLH"/>
    <property type="match status" value="1"/>
</dbReference>
<proteinExistence type="predicted"/>
<protein>
    <recommendedName>
        <fullName evidence="7">BHLH domain-containing protein</fullName>
    </recommendedName>
</protein>
<feature type="compositionally biased region" description="Polar residues" evidence="2">
    <location>
        <begin position="479"/>
        <end position="489"/>
    </location>
</feature>
<feature type="compositionally biased region" description="Gly residues" evidence="2">
    <location>
        <begin position="524"/>
        <end position="535"/>
    </location>
</feature>
<feature type="compositionally biased region" description="Basic and acidic residues" evidence="2">
    <location>
        <begin position="790"/>
        <end position="799"/>
    </location>
</feature>
<gene>
    <name evidence="5" type="ORF">CTAYLR_001820</name>
</gene>
<dbReference type="EMBL" id="JAQMWT010000531">
    <property type="protein sequence ID" value="KAJ8599991.1"/>
    <property type="molecule type" value="Genomic_DNA"/>
</dbReference>
<dbReference type="GO" id="GO:0046983">
    <property type="term" value="F:protein dimerization activity"/>
    <property type="evidence" value="ECO:0007669"/>
    <property type="project" value="InterPro"/>
</dbReference>
<feature type="domain" description="BHLH" evidence="4">
    <location>
        <begin position="602"/>
        <end position="654"/>
    </location>
</feature>
<feature type="compositionally biased region" description="Polar residues" evidence="2">
    <location>
        <begin position="207"/>
        <end position="221"/>
    </location>
</feature>
<evidence type="ECO:0000256" key="2">
    <source>
        <dbReference type="SAM" id="MobiDB-lite"/>
    </source>
</evidence>
<dbReference type="Gene3D" id="4.10.280.10">
    <property type="entry name" value="Helix-loop-helix DNA-binding domain"/>
    <property type="match status" value="1"/>
</dbReference>
<feature type="compositionally biased region" description="Polar residues" evidence="2">
    <location>
        <begin position="868"/>
        <end position="879"/>
    </location>
</feature>
<keyword evidence="6" id="KW-1185">Reference proteome</keyword>
<dbReference type="CDD" id="cd00083">
    <property type="entry name" value="bHLH_SF"/>
    <property type="match status" value="1"/>
</dbReference>
<dbReference type="SUPFAM" id="SSF55785">
    <property type="entry name" value="PYP-like sensor domain (PAS domain)"/>
    <property type="match status" value="1"/>
</dbReference>
<evidence type="ECO:0000259" key="3">
    <source>
        <dbReference type="PROSITE" id="PS50112"/>
    </source>
</evidence>
<dbReference type="Gene3D" id="3.30.450.20">
    <property type="entry name" value="PAS domain"/>
    <property type="match status" value="1"/>
</dbReference>
<feature type="compositionally biased region" description="Low complexity" evidence="2">
    <location>
        <begin position="258"/>
        <end position="274"/>
    </location>
</feature>
<feature type="region of interest" description="Disordered" evidence="2">
    <location>
        <begin position="59"/>
        <end position="163"/>
    </location>
</feature>
<evidence type="ECO:0008006" key="7">
    <source>
        <dbReference type="Google" id="ProtNLM"/>
    </source>
</evidence>
<feature type="compositionally biased region" description="Low complexity" evidence="2">
    <location>
        <begin position="86"/>
        <end position="100"/>
    </location>
</feature>
<feature type="compositionally biased region" description="Basic and acidic residues" evidence="2">
    <location>
        <begin position="806"/>
        <end position="820"/>
    </location>
</feature>
<feature type="compositionally biased region" description="Low complexity" evidence="2">
    <location>
        <begin position="559"/>
        <end position="580"/>
    </location>
</feature>
<evidence type="ECO:0000313" key="6">
    <source>
        <dbReference type="Proteomes" id="UP001230188"/>
    </source>
</evidence>
<name>A0AAD7U869_9STRA</name>
<organism evidence="5 6">
    <name type="scientific">Chrysophaeum taylorii</name>
    <dbReference type="NCBI Taxonomy" id="2483200"/>
    <lineage>
        <taxon>Eukaryota</taxon>
        <taxon>Sar</taxon>
        <taxon>Stramenopiles</taxon>
        <taxon>Ochrophyta</taxon>
        <taxon>Pelagophyceae</taxon>
        <taxon>Pelagomonadales</taxon>
        <taxon>Pelagomonadaceae</taxon>
        <taxon>Chrysophaeum</taxon>
    </lineage>
</organism>
<feature type="region of interest" description="Disordered" evidence="2">
    <location>
        <begin position="1"/>
        <end position="23"/>
    </location>
</feature>
<dbReference type="InterPro" id="IPR035965">
    <property type="entry name" value="PAS-like_dom_sf"/>
</dbReference>
<feature type="compositionally biased region" description="Polar residues" evidence="2">
    <location>
        <begin position="367"/>
        <end position="377"/>
    </location>
</feature>
<feature type="compositionally biased region" description="Low complexity" evidence="2">
    <location>
        <begin position="761"/>
        <end position="770"/>
    </location>
</feature>
<feature type="compositionally biased region" description="Basic and acidic residues" evidence="2">
    <location>
        <begin position="275"/>
        <end position="286"/>
    </location>
</feature>
<dbReference type="Pfam" id="PF00010">
    <property type="entry name" value="HLH"/>
    <property type="match status" value="1"/>
</dbReference>
<sequence>METRTRGGAKVSEPPVMPRQQSIPVDLTSDQLGDAFELDEFLERDGDASYDHLMRISGIESDDPTSKFNFDEAFGSGYNLGSNATSPSAQSLRRSASSSAERSHASRSSRGSERQHQRYAGADRRHAYGASSRVREDGLPEIPDPKPVPYEKLSASDGLPVAGEPREDARLAFGVARGASFAMSEEKLVVETLPPEELPEAPPALYQSDSGNSDNSGQIMSMSEGEASHRQRALQAAAFNSYYGGGRQDDAPPQVDQSSPPVTAAASSSTSGVSARDDQHRPDNHNRRQQQHRQNATTATERVALPAGQPPQQQQQQQGTAPRAPMTRRRGGALGDGETRPPSNVADAYPPPPPPPERGFYRVRGNVTASDAQQRSATAPPPPDTSAVSMLLGELEKNQQKQLAAATASSSDGRRPEQMPASDPQQSDAAGSSKKSTSTTAVTTRSAARRQNQVPSQLPTEGTQQRTRGRATYVAPPVTLTSTTPQPRATTPFRASYEQQQQRRQQAIPGTAGGQTFRGSQGLWTGGGGGGGGGEATNQEISSAEDEEVAKASANEVATGTISPRGGSSSPPVGTSSGDGAPVQAKPERQPRSKRGTTTPAMRRLERNQREQRRSNQISQQIDGLRQVLSDAGIAVKASKASILTGTAQYIRVLQAKQVQLESERQRMLAEMRSLEHAAAMHRQQMMIQPQHGDAGVAVVKREPGSTEDVPMSTLQRPSAAAGAIVPREQEEVLLREREAALVGVDASAAAPATTFAAAAAEVPEAPTAADEARSDGASMEVTEQAKSGRVREDLKDPVRVAASGSEKDPRVEIISPREEDLPEPSTSQKDPSLGQPESKVEGEHVTTKRRRSPTPSAQGADEDMKSKIQTTENTQDVSGPSCRGHRRQSSGSLFVEPTAMVENASRADDAATYDRGVDDQVYEHAFSNSSVPLAVVALDGSFIRVNQKFIEVCGYARDELAERTIFNLTSPTQLHVAFSYVSLVLRGIDPASHLVVYAVTREGKPAPYAIAVSVVAHDSGPRYFSTSLVPLSSVPPALASDSGGDQESN</sequence>
<feature type="region of interest" description="Disordered" evidence="2">
    <location>
        <begin position="761"/>
        <end position="897"/>
    </location>
</feature>
<reference evidence="5" key="1">
    <citation type="submission" date="2023-01" db="EMBL/GenBank/DDBJ databases">
        <title>Metagenome sequencing of chrysophaentin producing Chrysophaeum taylorii.</title>
        <authorList>
            <person name="Davison J."/>
            <person name="Bewley C."/>
        </authorList>
    </citation>
    <scope>NUCLEOTIDE SEQUENCE</scope>
    <source>
        <strain evidence="5">NIES-1699</strain>
    </source>
</reference>
<accession>A0AAD7U869</accession>
<dbReference type="CDD" id="cd00130">
    <property type="entry name" value="PAS"/>
    <property type="match status" value="1"/>
</dbReference>
<feature type="compositionally biased region" description="Basic and acidic residues" evidence="2">
    <location>
        <begin position="603"/>
        <end position="614"/>
    </location>
</feature>
<feature type="compositionally biased region" description="Low complexity" evidence="2">
    <location>
        <begin position="429"/>
        <end position="450"/>
    </location>
</feature>
<dbReference type="NCBIfam" id="TIGR00229">
    <property type="entry name" value="sensory_box"/>
    <property type="match status" value="1"/>
</dbReference>